<comment type="caution">
    <text evidence="1">The sequence shown here is derived from an EMBL/GenBank/DDBJ whole genome shotgun (WGS) entry which is preliminary data.</text>
</comment>
<dbReference type="PANTHER" id="PTHR37833:SF1">
    <property type="entry name" value="SIGNAL PEPTIDE PROTEIN"/>
    <property type="match status" value="1"/>
</dbReference>
<dbReference type="Pfam" id="PF07610">
    <property type="entry name" value="DUF1573"/>
    <property type="match status" value="1"/>
</dbReference>
<dbReference type="Proteomes" id="UP001460202">
    <property type="component" value="Unassembled WGS sequence"/>
</dbReference>
<dbReference type="EMBL" id="JBBMFL010000003">
    <property type="protein sequence ID" value="MEQ2544030.1"/>
    <property type="molecule type" value="Genomic_DNA"/>
</dbReference>
<proteinExistence type="predicted"/>
<dbReference type="InterPro" id="IPR011467">
    <property type="entry name" value="DUF1573"/>
</dbReference>
<evidence type="ECO:0000313" key="2">
    <source>
        <dbReference type="Proteomes" id="UP001460202"/>
    </source>
</evidence>
<dbReference type="Gene3D" id="2.60.40.10">
    <property type="entry name" value="Immunoglobulins"/>
    <property type="match status" value="1"/>
</dbReference>
<sequence>MKKIIFLFLTICGCTNCVTTYSEQVGIHATNSAIEESVPQNIAGAYFKLTNNRFDFGKINRTKIPNITVEVEFTNIGKAPLLILKGDVSCGCLSVEYPKEPILPNQNGKVIIHADLRTQNGTFNKTVFVKTNAENEVELIRILGFVN</sequence>
<evidence type="ECO:0000313" key="1">
    <source>
        <dbReference type="EMBL" id="MEQ2544030.1"/>
    </source>
</evidence>
<gene>
    <name evidence="1" type="ORF">WMO46_03570</name>
</gene>
<dbReference type="PANTHER" id="PTHR37833">
    <property type="entry name" value="LIPOPROTEIN-RELATED"/>
    <property type="match status" value="1"/>
</dbReference>
<organism evidence="1 2">
    <name type="scientific">Alistipes intestinihominis</name>
    <dbReference type="NCBI Taxonomy" id="3133172"/>
    <lineage>
        <taxon>Bacteria</taxon>
        <taxon>Pseudomonadati</taxon>
        <taxon>Bacteroidota</taxon>
        <taxon>Bacteroidia</taxon>
        <taxon>Bacteroidales</taxon>
        <taxon>Rikenellaceae</taxon>
        <taxon>Alistipes</taxon>
    </lineage>
</organism>
<accession>A0ABV1GUP2</accession>
<keyword evidence="2" id="KW-1185">Reference proteome</keyword>
<protein>
    <submittedName>
        <fullName evidence="1">DUF1573 domain-containing protein</fullName>
    </submittedName>
</protein>
<dbReference type="InterPro" id="IPR013783">
    <property type="entry name" value="Ig-like_fold"/>
</dbReference>
<dbReference type="RefSeq" id="WP_349093813.1">
    <property type="nucleotide sequence ID" value="NZ_JBBMFL010000003.1"/>
</dbReference>
<name>A0ABV1GUP2_9BACT</name>
<reference evidence="1 2" key="1">
    <citation type="submission" date="2024-03" db="EMBL/GenBank/DDBJ databases">
        <title>Human intestinal bacterial collection.</title>
        <authorList>
            <person name="Pauvert C."/>
            <person name="Hitch T.C.A."/>
            <person name="Clavel T."/>
        </authorList>
    </citation>
    <scope>NUCLEOTIDE SEQUENCE [LARGE SCALE GENOMIC DNA]</scope>
    <source>
        <strain evidence="1 2">CLA-KB-H122</strain>
    </source>
</reference>